<protein>
    <submittedName>
        <fullName evidence="1">Unnamed protein product</fullName>
    </submittedName>
</protein>
<reference evidence="1" key="1">
    <citation type="submission" date="2023-04" db="EMBL/GenBank/DDBJ databases">
        <title>Ambrosiozyma monospora NBRC 10751.</title>
        <authorList>
            <person name="Ichikawa N."/>
            <person name="Sato H."/>
            <person name="Tonouchi N."/>
        </authorList>
    </citation>
    <scope>NUCLEOTIDE SEQUENCE</scope>
    <source>
        <strain evidence="1">NBRC 10751</strain>
    </source>
</reference>
<evidence type="ECO:0000313" key="2">
    <source>
        <dbReference type="Proteomes" id="UP001165064"/>
    </source>
</evidence>
<sequence>MWICFTIVPYLVKKLVKILTKGIGNDNYAITRTDHWLTKLKKIILNVSTVNLLDLANLHLALFYFFGEYYQFGKRLFGLRYALGYDPSRQPNGQSQQQQQQKKRGYEFLGLLILFQIFLKNAHNLKQLWISFRPGTSIETQTDAIGANIGNKNNDLVCGLANEREISTAVESSHNGTIELSDPRALPYISDHSRNCMLCLCPMTDPTCASCGHVFCWGCILDWCKERQECPLCRASIRQASLLPLR</sequence>
<accession>A0ACB5TND9</accession>
<keyword evidence="2" id="KW-1185">Reference proteome</keyword>
<name>A0ACB5TND9_AMBMO</name>
<comment type="caution">
    <text evidence="1">The sequence shown here is derived from an EMBL/GenBank/DDBJ whole genome shotgun (WGS) entry which is preliminary data.</text>
</comment>
<dbReference type="Proteomes" id="UP001165064">
    <property type="component" value="Unassembled WGS sequence"/>
</dbReference>
<dbReference type="EMBL" id="BSXS01007901">
    <property type="protein sequence ID" value="GME90732.1"/>
    <property type="molecule type" value="Genomic_DNA"/>
</dbReference>
<gene>
    <name evidence="1" type="ORF">Amon02_000876700</name>
</gene>
<proteinExistence type="predicted"/>
<evidence type="ECO:0000313" key="1">
    <source>
        <dbReference type="EMBL" id="GME90732.1"/>
    </source>
</evidence>
<organism evidence="1 2">
    <name type="scientific">Ambrosiozyma monospora</name>
    <name type="common">Yeast</name>
    <name type="synonym">Endomycopsis monosporus</name>
    <dbReference type="NCBI Taxonomy" id="43982"/>
    <lineage>
        <taxon>Eukaryota</taxon>
        <taxon>Fungi</taxon>
        <taxon>Dikarya</taxon>
        <taxon>Ascomycota</taxon>
        <taxon>Saccharomycotina</taxon>
        <taxon>Pichiomycetes</taxon>
        <taxon>Pichiales</taxon>
        <taxon>Pichiaceae</taxon>
        <taxon>Ambrosiozyma</taxon>
    </lineage>
</organism>